<evidence type="ECO:0000313" key="2">
    <source>
        <dbReference type="EMBL" id="CAG7724567.1"/>
    </source>
</evidence>
<sequence>MHKTKPKIELHVYGKSSYWKWNFFIALLPFILYGVPIHALVNTSKSRKNESIKSWFLSVRGSSFCYGFISLLLFLLSLSLNVTMCYYFWGIFYELIIQGIITPNLVTNGTHIVLYLPFLALVDYLWIFGYSLRRTLRSFDDSLNFTRFNFGEPTDIVPSYRKNLCFMYFLIVCIIVLNIFLTLHRVQRQDWSTETILRHSANYAVVVLYCCFLPIYACLCWGIRYQLQLVAGYIDSLIRKKVRLSHKHLPVLKGCYRRAVDNIIYVNTLCSLTVSWILMAIAVYVSLEASDVGMYLSGVVMKFLNRAPTESPVREVVFTPDLVRYFVGQIINFSLYLALIMYTVWQAVMTNDEARYFHVWLNDFASEVPQQEGYEPDVPTPKILHSLETGTNEAWPAKHHDPVTHPCIEVPSDGLQRPSLNGSRYKDATSVYLEKVEHRGAQERMSINKGRGKFKKNLLAILFWFTTVSPKNFQVGEEIRGDK</sequence>
<keyword evidence="3" id="KW-1185">Reference proteome</keyword>
<dbReference type="AlphaFoldDB" id="A0A8J2JPK3"/>
<keyword evidence="1" id="KW-0472">Membrane</keyword>
<name>A0A8J2JPK3_9HEXA</name>
<comment type="caution">
    <text evidence="2">The sequence shown here is derived from an EMBL/GenBank/DDBJ whole genome shotgun (WGS) entry which is preliminary data.</text>
</comment>
<feature type="transmembrane region" description="Helical" evidence="1">
    <location>
        <begin position="21"/>
        <end position="41"/>
    </location>
</feature>
<organism evidence="2 3">
    <name type="scientific">Allacma fusca</name>
    <dbReference type="NCBI Taxonomy" id="39272"/>
    <lineage>
        <taxon>Eukaryota</taxon>
        <taxon>Metazoa</taxon>
        <taxon>Ecdysozoa</taxon>
        <taxon>Arthropoda</taxon>
        <taxon>Hexapoda</taxon>
        <taxon>Collembola</taxon>
        <taxon>Symphypleona</taxon>
        <taxon>Sminthuridae</taxon>
        <taxon>Allacma</taxon>
    </lineage>
</organism>
<feature type="transmembrane region" description="Helical" evidence="1">
    <location>
        <begin position="164"/>
        <end position="183"/>
    </location>
</feature>
<keyword evidence="1" id="KW-0812">Transmembrane</keyword>
<gene>
    <name evidence="2" type="ORF">AFUS01_LOCUS13579</name>
</gene>
<feature type="transmembrane region" description="Helical" evidence="1">
    <location>
        <begin position="61"/>
        <end position="80"/>
    </location>
</feature>
<accession>A0A8J2JPK3</accession>
<evidence type="ECO:0000313" key="3">
    <source>
        <dbReference type="Proteomes" id="UP000708208"/>
    </source>
</evidence>
<protein>
    <submittedName>
        <fullName evidence="2">Uncharacterized protein</fullName>
    </submittedName>
</protein>
<dbReference type="OrthoDB" id="8249516at2759"/>
<keyword evidence="1" id="KW-1133">Transmembrane helix</keyword>
<reference evidence="2" key="1">
    <citation type="submission" date="2021-06" db="EMBL/GenBank/DDBJ databases">
        <authorList>
            <person name="Hodson N. C."/>
            <person name="Mongue J. A."/>
            <person name="Jaron S. K."/>
        </authorList>
    </citation>
    <scope>NUCLEOTIDE SEQUENCE</scope>
</reference>
<proteinExistence type="predicted"/>
<feature type="transmembrane region" description="Helical" evidence="1">
    <location>
        <begin position="263"/>
        <end position="287"/>
    </location>
</feature>
<evidence type="ECO:0000256" key="1">
    <source>
        <dbReference type="SAM" id="Phobius"/>
    </source>
</evidence>
<feature type="transmembrane region" description="Helical" evidence="1">
    <location>
        <begin position="322"/>
        <end position="345"/>
    </location>
</feature>
<feature type="transmembrane region" description="Helical" evidence="1">
    <location>
        <begin position="87"/>
        <end position="106"/>
    </location>
</feature>
<dbReference type="Proteomes" id="UP000708208">
    <property type="component" value="Unassembled WGS sequence"/>
</dbReference>
<feature type="transmembrane region" description="Helical" evidence="1">
    <location>
        <begin position="112"/>
        <end position="132"/>
    </location>
</feature>
<dbReference type="EMBL" id="CAJVCH010111093">
    <property type="protein sequence ID" value="CAG7724567.1"/>
    <property type="molecule type" value="Genomic_DNA"/>
</dbReference>
<feature type="transmembrane region" description="Helical" evidence="1">
    <location>
        <begin position="203"/>
        <end position="223"/>
    </location>
</feature>